<keyword evidence="2 6" id="KW-0812">Transmembrane</keyword>
<proteinExistence type="predicted"/>
<evidence type="ECO:0000313" key="7">
    <source>
        <dbReference type="EMBL" id="KAG8624271.1"/>
    </source>
</evidence>
<evidence type="ECO:0000256" key="4">
    <source>
        <dbReference type="ARBA" id="ARBA00023136"/>
    </source>
</evidence>
<keyword evidence="4 6" id="KW-0472">Membrane</keyword>
<dbReference type="AlphaFoldDB" id="A0A8K0PC81"/>
<dbReference type="InterPro" id="IPR036259">
    <property type="entry name" value="MFS_trans_sf"/>
</dbReference>
<feature type="transmembrane region" description="Helical" evidence="6">
    <location>
        <begin position="186"/>
        <end position="206"/>
    </location>
</feature>
<dbReference type="GO" id="GO:0022857">
    <property type="term" value="F:transmembrane transporter activity"/>
    <property type="evidence" value="ECO:0007669"/>
    <property type="project" value="TreeGrafter"/>
</dbReference>
<evidence type="ECO:0000256" key="1">
    <source>
        <dbReference type="ARBA" id="ARBA00004141"/>
    </source>
</evidence>
<evidence type="ECO:0000256" key="6">
    <source>
        <dbReference type="SAM" id="Phobius"/>
    </source>
</evidence>
<dbReference type="EMBL" id="JAESVG020000009">
    <property type="protein sequence ID" value="KAG8624271.1"/>
    <property type="molecule type" value="Genomic_DNA"/>
</dbReference>
<feature type="transmembrane region" description="Helical" evidence="6">
    <location>
        <begin position="437"/>
        <end position="458"/>
    </location>
</feature>
<comment type="subcellular location">
    <subcellularLocation>
        <location evidence="1">Membrane</location>
        <topology evidence="1">Multi-pass membrane protein</topology>
    </subcellularLocation>
</comment>
<feature type="transmembrane region" description="Helical" evidence="6">
    <location>
        <begin position="259"/>
        <end position="279"/>
    </location>
</feature>
<protein>
    <recommendedName>
        <fullName evidence="9">Major facilitator superfamily (MFS) profile domain-containing protein</fullName>
    </recommendedName>
</protein>
<keyword evidence="8" id="KW-1185">Reference proteome</keyword>
<dbReference type="PANTHER" id="PTHR23502">
    <property type="entry name" value="MAJOR FACILITATOR SUPERFAMILY"/>
    <property type="match status" value="1"/>
</dbReference>
<evidence type="ECO:0000313" key="8">
    <source>
        <dbReference type="Proteomes" id="UP000809789"/>
    </source>
</evidence>
<gene>
    <name evidence="7" type="ORF">KVT40_007338</name>
</gene>
<feature type="transmembrane region" description="Helical" evidence="6">
    <location>
        <begin position="163"/>
        <end position="181"/>
    </location>
</feature>
<comment type="caution">
    <text evidence="7">The sequence shown here is derived from an EMBL/GenBank/DDBJ whole genome shotgun (WGS) entry which is preliminary data.</text>
</comment>
<evidence type="ECO:0000256" key="2">
    <source>
        <dbReference type="ARBA" id="ARBA00022692"/>
    </source>
</evidence>
<dbReference type="OrthoDB" id="268400at2759"/>
<name>A0A8K0PC81_9PEZI</name>
<feature type="transmembrane region" description="Helical" evidence="6">
    <location>
        <begin position="357"/>
        <end position="379"/>
    </location>
</feature>
<evidence type="ECO:0000256" key="3">
    <source>
        <dbReference type="ARBA" id="ARBA00022989"/>
    </source>
</evidence>
<sequence length="567" mass="62225">MSSDPPQDKTGTPVWTRASYAAPPDTTTTENITPVDAPSPSTPSEKEVQTGLTPETPEQDEKKLSISREKDIDIEADSLPSDDKESFKSEVNGDVVLIDSNGNVRRLPIPTNDPNDSLNFPRWKKFVILGCCCWFSIFSLVLVGGLGPILTTFLMVYASEGKGYAQVGGAFVILPAAIIYGRRPTFLACCLFLMGSTFGAAAAPNFNTHLAVLPLIVTDIAFLDERGLFYGIYWGSQALVDTGFLIGNSYLVEALGWRWFYWLLGILTSAGLGIGFFALTETKYIRVPVQVGDQVIVSQEEARRTFGVIHGSAESENVPEKKSYVSELKPWSKPSPPPLRVFVDANKKMLECFSSPAIIFAILLAAIGLGTGIAMGLTYSVVLTELYNWSYASVGLINIGVFPGSIIATVYTGWFGDKLNLWLARRRGGVHLPEDTLVQLTPVFFVGLIGIIIYGVTANSPATYSWWGIVMGWTFYQTANTVILINTTQFAAEAYPKNPGPALTIVIGVKNIVSFGASYGIIPMVVQWNYLRAYMTLLAFYCFMFALGVPVYYYNPRWRGYIARKNA</sequence>
<dbReference type="Proteomes" id="UP000809789">
    <property type="component" value="Unassembled WGS sequence"/>
</dbReference>
<feature type="compositionally biased region" description="Basic and acidic residues" evidence="5">
    <location>
        <begin position="59"/>
        <end position="73"/>
    </location>
</feature>
<organism evidence="7 8">
    <name type="scientific">Elsinoe batatas</name>
    <dbReference type="NCBI Taxonomy" id="2601811"/>
    <lineage>
        <taxon>Eukaryota</taxon>
        <taxon>Fungi</taxon>
        <taxon>Dikarya</taxon>
        <taxon>Ascomycota</taxon>
        <taxon>Pezizomycotina</taxon>
        <taxon>Dothideomycetes</taxon>
        <taxon>Dothideomycetidae</taxon>
        <taxon>Myriangiales</taxon>
        <taxon>Elsinoaceae</taxon>
        <taxon>Elsinoe</taxon>
    </lineage>
</organism>
<evidence type="ECO:0000256" key="5">
    <source>
        <dbReference type="SAM" id="MobiDB-lite"/>
    </source>
</evidence>
<feature type="region of interest" description="Disordered" evidence="5">
    <location>
        <begin position="1"/>
        <end position="87"/>
    </location>
</feature>
<feature type="transmembrane region" description="Helical" evidence="6">
    <location>
        <begin position="500"/>
        <end position="522"/>
    </location>
</feature>
<reference evidence="7" key="1">
    <citation type="submission" date="2021-07" db="EMBL/GenBank/DDBJ databases">
        <title>Elsinoe batatas strain:CRI-CJ2 Genome sequencing and assembly.</title>
        <authorList>
            <person name="Huang L."/>
        </authorList>
    </citation>
    <scope>NUCLEOTIDE SEQUENCE</scope>
    <source>
        <strain evidence="7">CRI-CJ2</strain>
    </source>
</reference>
<keyword evidence="3 6" id="KW-1133">Transmembrane helix</keyword>
<feature type="transmembrane region" description="Helical" evidence="6">
    <location>
        <begin position="534"/>
        <end position="555"/>
    </location>
</feature>
<dbReference type="SUPFAM" id="SSF103473">
    <property type="entry name" value="MFS general substrate transporter"/>
    <property type="match status" value="1"/>
</dbReference>
<feature type="transmembrane region" description="Helical" evidence="6">
    <location>
        <begin position="391"/>
        <end position="416"/>
    </location>
</feature>
<evidence type="ECO:0008006" key="9">
    <source>
        <dbReference type="Google" id="ProtNLM"/>
    </source>
</evidence>
<dbReference type="Gene3D" id="1.20.1250.20">
    <property type="entry name" value="MFS general substrate transporter like domains"/>
    <property type="match status" value="1"/>
</dbReference>
<feature type="transmembrane region" description="Helical" evidence="6">
    <location>
        <begin position="126"/>
        <end position="157"/>
    </location>
</feature>
<dbReference type="PANTHER" id="PTHR23502:SF139">
    <property type="entry name" value="MAJOR FACILITATOR SUPERFAMILY (MFS) PROFILE DOMAIN-CONTAINING PROTEIN-RELATED"/>
    <property type="match status" value="1"/>
</dbReference>
<feature type="transmembrane region" description="Helical" evidence="6">
    <location>
        <begin position="464"/>
        <end position="488"/>
    </location>
</feature>
<accession>A0A8K0PC81</accession>
<dbReference type="GO" id="GO:0005886">
    <property type="term" value="C:plasma membrane"/>
    <property type="evidence" value="ECO:0007669"/>
    <property type="project" value="TreeGrafter"/>
</dbReference>